<dbReference type="EMBL" id="BAAAXZ010000123">
    <property type="protein sequence ID" value="GAA2934300.1"/>
    <property type="molecule type" value="Genomic_DNA"/>
</dbReference>
<organism evidence="3 4">
    <name type="scientific">Streptomyces thioluteus</name>
    <dbReference type="NCBI Taxonomy" id="66431"/>
    <lineage>
        <taxon>Bacteria</taxon>
        <taxon>Bacillati</taxon>
        <taxon>Actinomycetota</taxon>
        <taxon>Actinomycetes</taxon>
        <taxon>Kitasatosporales</taxon>
        <taxon>Streptomycetaceae</taxon>
        <taxon>Streptomyces</taxon>
    </lineage>
</organism>
<dbReference type="InterPro" id="IPR052909">
    <property type="entry name" value="Transposase_6_like"/>
</dbReference>
<dbReference type="PANTHER" id="PTHR46637">
    <property type="entry name" value="TIS1421-TRANSPOSASE PROTEIN A"/>
    <property type="match status" value="1"/>
</dbReference>
<accession>A0ABN3X372</accession>
<dbReference type="Pfam" id="PF13340">
    <property type="entry name" value="DUF4096"/>
    <property type="match status" value="1"/>
</dbReference>
<evidence type="ECO:0000313" key="4">
    <source>
        <dbReference type="Proteomes" id="UP001501102"/>
    </source>
</evidence>
<evidence type="ECO:0000259" key="2">
    <source>
        <dbReference type="Pfam" id="PF13340"/>
    </source>
</evidence>
<keyword evidence="4" id="KW-1185">Reference proteome</keyword>
<evidence type="ECO:0000256" key="1">
    <source>
        <dbReference type="SAM" id="MobiDB-lite"/>
    </source>
</evidence>
<dbReference type="InterPro" id="IPR025161">
    <property type="entry name" value="IS402-like_dom"/>
</dbReference>
<protein>
    <recommendedName>
        <fullName evidence="2">Insertion element IS402-like domain-containing protein</fullName>
    </recommendedName>
</protein>
<dbReference type="Proteomes" id="UP001501102">
    <property type="component" value="Unassembled WGS sequence"/>
</dbReference>
<comment type="caution">
    <text evidence="3">The sequence shown here is derived from an EMBL/GenBank/DDBJ whole genome shotgun (WGS) entry which is preliminary data.</text>
</comment>
<gene>
    <name evidence="3" type="ORF">GCM10020221_32520</name>
</gene>
<proteinExistence type="predicted"/>
<dbReference type="PANTHER" id="PTHR46637:SF1">
    <property type="entry name" value="BLL5188 PROTEIN"/>
    <property type="match status" value="1"/>
</dbReference>
<evidence type="ECO:0000313" key="3">
    <source>
        <dbReference type="EMBL" id="GAA2934300.1"/>
    </source>
</evidence>
<feature type="domain" description="Insertion element IS402-like" evidence="2">
    <location>
        <begin position="1"/>
        <end position="79"/>
    </location>
</feature>
<feature type="region of interest" description="Disordered" evidence="1">
    <location>
        <begin position="100"/>
        <end position="128"/>
    </location>
</feature>
<name>A0ABN3X372_STRTU</name>
<reference evidence="3 4" key="1">
    <citation type="journal article" date="2019" name="Int. J. Syst. Evol. Microbiol.">
        <title>The Global Catalogue of Microorganisms (GCM) 10K type strain sequencing project: providing services to taxonomists for standard genome sequencing and annotation.</title>
        <authorList>
            <consortium name="The Broad Institute Genomics Platform"/>
            <consortium name="The Broad Institute Genome Sequencing Center for Infectious Disease"/>
            <person name="Wu L."/>
            <person name="Ma J."/>
        </authorList>
    </citation>
    <scope>NUCLEOTIDE SEQUENCE [LARGE SCALE GENOMIC DNA]</scope>
    <source>
        <strain evidence="3 4">JCM 4087</strain>
    </source>
</reference>
<sequence>MSDELWERIGLLLSCRQRRFRPPGRKPLSNRQVLHGILYVLHTGIQREYLPAELGFGSGAMRWRRLRDWNEAGVWQQLHEALLAELNAAARLDWPRCVADSSQVRDPKGSLRRARRRSTGVGSTPSAT</sequence>